<keyword evidence="3" id="KW-1185">Reference proteome</keyword>
<protein>
    <submittedName>
        <fullName evidence="2">Uncharacterized protein</fullName>
    </submittedName>
</protein>
<gene>
    <name evidence="2" type="ORF">RYS15_13940</name>
</gene>
<feature type="chain" id="PRO_5047494716" evidence="1">
    <location>
        <begin position="22"/>
        <end position="179"/>
    </location>
</feature>
<name>A0ABU3W044_9GAMM</name>
<dbReference type="Proteomes" id="UP001269819">
    <property type="component" value="Unassembled WGS sequence"/>
</dbReference>
<evidence type="ECO:0000313" key="3">
    <source>
        <dbReference type="Proteomes" id="UP001269819"/>
    </source>
</evidence>
<evidence type="ECO:0000313" key="2">
    <source>
        <dbReference type="EMBL" id="MDV2079786.1"/>
    </source>
</evidence>
<dbReference type="EMBL" id="JAWIIJ010000009">
    <property type="protein sequence ID" value="MDV2079786.1"/>
    <property type="molecule type" value="Genomic_DNA"/>
</dbReference>
<keyword evidence="1" id="KW-0732">Signal</keyword>
<reference evidence="2 3" key="1">
    <citation type="submission" date="2023-10" db="EMBL/GenBank/DDBJ databases">
        <title>Characteristics and mechanism of a salt-tolerant marine origin heterotrophic nitrifying- aerobic denitrifying bacteria Marinobacter xestospongiae HN1.</title>
        <authorList>
            <person name="Qi R."/>
        </authorList>
    </citation>
    <scope>NUCLEOTIDE SEQUENCE [LARGE SCALE GENOMIC DNA]</scope>
    <source>
        <strain evidence="2 3">HN1</strain>
    </source>
</reference>
<organism evidence="2 3">
    <name type="scientific">Marinobacter xestospongiae</name>
    <dbReference type="NCBI Taxonomy" id="994319"/>
    <lineage>
        <taxon>Bacteria</taxon>
        <taxon>Pseudomonadati</taxon>
        <taxon>Pseudomonadota</taxon>
        <taxon>Gammaproteobacteria</taxon>
        <taxon>Pseudomonadales</taxon>
        <taxon>Marinobacteraceae</taxon>
        <taxon>Marinobacter</taxon>
    </lineage>
</organism>
<evidence type="ECO:0000256" key="1">
    <source>
        <dbReference type="SAM" id="SignalP"/>
    </source>
</evidence>
<feature type="signal peptide" evidence="1">
    <location>
        <begin position="1"/>
        <end position="21"/>
    </location>
</feature>
<proteinExistence type="predicted"/>
<accession>A0ABU3W044</accession>
<sequence length="179" mass="19540">MKKLIAAMALSLTQLVTPAQAEEQAPKTVTTEQVAREIRTNTQYLSRHALRKAKALMEAYGDFAPFGAGLLPNGDVKYVWAVKPGEGIENINAPLVLDAIRRALATQADSGRILGSAVIYQYKGDEQPQINIELEYLTGFAQILATRYRESDAGIEYGEGVMGTFDAMIFVENRGNSAN</sequence>
<comment type="caution">
    <text evidence="2">The sequence shown here is derived from an EMBL/GenBank/DDBJ whole genome shotgun (WGS) entry which is preliminary data.</text>
</comment>
<dbReference type="RefSeq" id="WP_316974281.1">
    <property type="nucleotide sequence ID" value="NZ_JAWIIJ010000009.1"/>
</dbReference>